<keyword evidence="1" id="KW-0229">DNA integration</keyword>
<dbReference type="PANTHER" id="PTHR30349">
    <property type="entry name" value="PHAGE INTEGRASE-RELATED"/>
    <property type="match status" value="1"/>
</dbReference>
<accession>A0A9E9LVQ5</accession>
<dbReference type="InterPro" id="IPR050090">
    <property type="entry name" value="Tyrosine_recombinase_XerCD"/>
</dbReference>
<dbReference type="KEGG" id="ovb:NB640_02820"/>
<dbReference type="Gene3D" id="1.10.443.10">
    <property type="entry name" value="Intergrase catalytic core"/>
    <property type="match status" value="1"/>
</dbReference>
<keyword evidence="5" id="KW-1185">Reference proteome</keyword>
<dbReference type="RefSeq" id="WP_269309636.1">
    <property type="nucleotide sequence ID" value="NZ_CP098242.1"/>
</dbReference>
<keyword evidence="2" id="KW-0233">DNA recombination</keyword>
<dbReference type="InterPro" id="IPR011010">
    <property type="entry name" value="DNA_brk_join_enz"/>
</dbReference>
<dbReference type="PANTHER" id="PTHR30349:SF64">
    <property type="entry name" value="PROPHAGE INTEGRASE INTD-RELATED"/>
    <property type="match status" value="1"/>
</dbReference>
<dbReference type="GO" id="GO:0006310">
    <property type="term" value="P:DNA recombination"/>
    <property type="evidence" value="ECO:0007669"/>
    <property type="project" value="UniProtKB-KW"/>
</dbReference>
<dbReference type="AlphaFoldDB" id="A0A9E9LVQ5"/>
<protein>
    <submittedName>
        <fullName evidence="4">Site-specific integrase</fullName>
    </submittedName>
</protein>
<dbReference type="Proteomes" id="UP001156215">
    <property type="component" value="Chromosome"/>
</dbReference>
<evidence type="ECO:0000313" key="4">
    <source>
        <dbReference type="EMBL" id="WAW10610.1"/>
    </source>
</evidence>
<dbReference type="GO" id="GO:0003677">
    <property type="term" value="F:DNA binding"/>
    <property type="evidence" value="ECO:0007669"/>
    <property type="project" value="InterPro"/>
</dbReference>
<name>A0A9E9LVQ5_9BURK</name>
<organism evidence="4 5">
    <name type="scientific">Oxalobacter vibrioformis</name>
    <dbReference type="NCBI Taxonomy" id="933080"/>
    <lineage>
        <taxon>Bacteria</taxon>
        <taxon>Pseudomonadati</taxon>
        <taxon>Pseudomonadota</taxon>
        <taxon>Betaproteobacteria</taxon>
        <taxon>Burkholderiales</taxon>
        <taxon>Oxalobacteraceae</taxon>
        <taxon>Oxalobacter</taxon>
    </lineage>
</organism>
<evidence type="ECO:0000259" key="3">
    <source>
        <dbReference type="PROSITE" id="PS51898"/>
    </source>
</evidence>
<evidence type="ECO:0000256" key="2">
    <source>
        <dbReference type="ARBA" id="ARBA00023172"/>
    </source>
</evidence>
<dbReference type="InterPro" id="IPR002104">
    <property type="entry name" value="Integrase_catalytic"/>
</dbReference>
<dbReference type="GO" id="GO:0015074">
    <property type="term" value="P:DNA integration"/>
    <property type="evidence" value="ECO:0007669"/>
    <property type="project" value="UniProtKB-KW"/>
</dbReference>
<proteinExistence type="predicted"/>
<evidence type="ECO:0000256" key="1">
    <source>
        <dbReference type="ARBA" id="ARBA00022908"/>
    </source>
</evidence>
<dbReference type="Pfam" id="PF00589">
    <property type="entry name" value="Phage_integrase"/>
    <property type="match status" value="1"/>
</dbReference>
<sequence>MPIYYDERKRRWRFTFNKVVNGHRIRVTKLLPKAWNRNQAQAFDQSETAKLFGAATGTIKQRSLIGDAVVAYCQHRCPSLKEGEEIEKELARLHGYYDGRFIDELPEVAREYIEAECDRVTPATLRNKLSYLRAACRYAQKYHGMDNVPDIDLPRVRNERKEYLVRHEMIQVARSCKTQRNGAWRYARAMVRIAFYSGMRISEIMRIDNKDRLGRYTEIVEDGFILYDTKNGEDRFVPMHPKLKVLLKYLPIPYSVTWMQQIVRRAMDEAGFEHITFHDLRHSTASNLINDDSDLYKVGLLLGHKDPRSTQRYAHLAKKTMNEFIRKLG</sequence>
<dbReference type="CDD" id="cd00796">
    <property type="entry name" value="INT_Rci_Hp1_C"/>
    <property type="match status" value="1"/>
</dbReference>
<feature type="domain" description="Tyr recombinase" evidence="3">
    <location>
        <begin position="159"/>
        <end position="326"/>
    </location>
</feature>
<dbReference type="PROSITE" id="PS51898">
    <property type="entry name" value="TYR_RECOMBINASE"/>
    <property type="match status" value="1"/>
</dbReference>
<dbReference type="InterPro" id="IPR013762">
    <property type="entry name" value="Integrase-like_cat_sf"/>
</dbReference>
<dbReference type="SUPFAM" id="SSF56349">
    <property type="entry name" value="DNA breaking-rejoining enzymes"/>
    <property type="match status" value="1"/>
</dbReference>
<dbReference type="EMBL" id="CP098242">
    <property type="protein sequence ID" value="WAW10610.1"/>
    <property type="molecule type" value="Genomic_DNA"/>
</dbReference>
<reference evidence="4" key="1">
    <citation type="journal article" date="2022" name="Front. Microbiol.">
        <title>New perspectives on an old grouping: The genomic and phenotypic variability of Oxalobacter formigenes and the implications for calcium oxalate stone prevention.</title>
        <authorList>
            <person name="Chmiel J.A."/>
            <person name="Carr C."/>
            <person name="Stuivenberg G.A."/>
            <person name="Venema R."/>
            <person name="Chanyi R.M."/>
            <person name="Al K.F."/>
            <person name="Giguere D."/>
            <person name="Say H."/>
            <person name="Akouris P.P."/>
            <person name="Dominguez Romero S.A."/>
            <person name="Kwong A."/>
            <person name="Tai V."/>
            <person name="Koval S.F."/>
            <person name="Razvi H."/>
            <person name="Bjazevic J."/>
            <person name="Burton J.P."/>
        </authorList>
    </citation>
    <scope>NUCLEOTIDE SEQUENCE</scope>
    <source>
        <strain evidence="4">WoOx3</strain>
    </source>
</reference>
<gene>
    <name evidence="4" type="ORF">NB640_02820</name>
</gene>
<evidence type="ECO:0000313" key="5">
    <source>
        <dbReference type="Proteomes" id="UP001156215"/>
    </source>
</evidence>